<reference evidence="1" key="1">
    <citation type="submission" date="2022-02" db="EMBL/GenBank/DDBJ databases">
        <title>Towards deciphering the DNA virus diversity associated with rodent species in the families Cricetidae and Heteromyidae.</title>
        <authorList>
            <person name="Lund M."/>
            <person name="Larsen B.B."/>
            <person name="Gryseels S."/>
            <person name="Kraberger S."/>
            <person name="Rowsey D.M."/>
            <person name="Steger L."/>
            <person name="Yule K.M."/>
            <person name="Upham N.S."/>
            <person name="Worobey M."/>
            <person name="Van Doorslaer K."/>
            <person name="Varsani A."/>
        </authorList>
    </citation>
    <scope>NUCLEOTIDE SEQUENCE</scope>
    <source>
        <strain evidence="1">UA23Rod_1661</strain>
    </source>
</reference>
<accession>A0A976R6R8</accession>
<evidence type="ECO:0000313" key="1">
    <source>
        <dbReference type="EMBL" id="UPW36491.1"/>
    </source>
</evidence>
<organism evidence="1">
    <name type="scientific">Dipodfec virus UA23Rod_1661</name>
    <dbReference type="NCBI Taxonomy" id="2929254"/>
    <lineage>
        <taxon>Viruses</taxon>
        <taxon>Monodnaviria</taxon>
        <taxon>Shotokuvirae</taxon>
        <taxon>Cressdnaviricota</taxon>
    </lineage>
</organism>
<name>A0A976R6R8_9VIRU</name>
<sequence>MTGYSLSSDSQIWNPDVDFSTMWFAIIHSPLDINALQDIPASRMYAIPCHEKYQNYTWTWEVWFEWEYPRPHPITITGDWEPAWETK</sequence>
<dbReference type="EMBL" id="OM869602">
    <property type="protein sequence ID" value="UPW36491.1"/>
    <property type="molecule type" value="Genomic_DNA"/>
</dbReference>
<protein>
    <submittedName>
        <fullName evidence="1">Uncharacterized protein</fullName>
    </submittedName>
</protein>
<proteinExistence type="predicted"/>